<accession>A0A4Y2KHB2</accession>
<comment type="caution">
    <text evidence="1">The sequence shown here is derived from an EMBL/GenBank/DDBJ whole genome shotgun (WGS) entry which is preliminary data.</text>
</comment>
<organism evidence="1 2">
    <name type="scientific">Araneus ventricosus</name>
    <name type="common">Orbweaver spider</name>
    <name type="synonym">Epeira ventricosa</name>
    <dbReference type="NCBI Taxonomy" id="182803"/>
    <lineage>
        <taxon>Eukaryota</taxon>
        <taxon>Metazoa</taxon>
        <taxon>Ecdysozoa</taxon>
        <taxon>Arthropoda</taxon>
        <taxon>Chelicerata</taxon>
        <taxon>Arachnida</taxon>
        <taxon>Araneae</taxon>
        <taxon>Araneomorphae</taxon>
        <taxon>Entelegynae</taxon>
        <taxon>Araneoidea</taxon>
        <taxon>Araneidae</taxon>
        <taxon>Araneus</taxon>
    </lineage>
</organism>
<keyword evidence="2" id="KW-1185">Reference proteome</keyword>
<dbReference type="AlphaFoldDB" id="A0A4Y2KHB2"/>
<reference evidence="1 2" key="1">
    <citation type="journal article" date="2019" name="Sci. Rep.">
        <title>Orb-weaving spider Araneus ventricosus genome elucidates the spidroin gene catalogue.</title>
        <authorList>
            <person name="Kono N."/>
            <person name="Nakamura H."/>
            <person name="Ohtoshi R."/>
            <person name="Moran D.A.P."/>
            <person name="Shinohara A."/>
            <person name="Yoshida Y."/>
            <person name="Fujiwara M."/>
            <person name="Mori M."/>
            <person name="Tomita M."/>
            <person name="Arakawa K."/>
        </authorList>
    </citation>
    <scope>NUCLEOTIDE SEQUENCE [LARGE SCALE GENOMIC DNA]</scope>
</reference>
<sequence>MHAGASGEREGGISLPGVCLPIDRTLGSKRGSIDPSTLNIARVDTTGLATLISCPQIDRGGGIFLALPKPCLLFREWRRVIASPSPFAVFFCNPLRIIYVSAFRKGFRQISRRMNCDVRFTPQEWKQNDLLLLRDAR</sequence>
<dbReference type="Proteomes" id="UP000499080">
    <property type="component" value="Unassembled WGS sequence"/>
</dbReference>
<gene>
    <name evidence="1" type="ORF">AVEN_95162_1</name>
</gene>
<evidence type="ECO:0000313" key="1">
    <source>
        <dbReference type="EMBL" id="GBN01409.1"/>
    </source>
</evidence>
<dbReference type="EMBL" id="BGPR01004616">
    <property type="protein sequence ID" value="GBN01409.1"/>
    <property type="molecule type" value="Genomic_DNA"/>
</dbReference>
<name>A0A4Y2KHB2_ARAVE</name>
<evidence type="ECO:0000313" key="2">
    <source>
        <dbReference type="Proteomes" id="UP000499080"/>
    </source>
</evidence>
<protein>
    <submittedName>
        <fullName evidence="1">Uncharacterized protein</fullName>
    </submittedName>
</protein>
<proteinExistence type="predicted"/>